<organism evidence="6 7">
    <name type="scientific">Butyrivibrio fibrisolvens DSM 3071</name>
    <dbReference type="NCBI Taxonomy" id="1121131"/>
    <lineage>
        <taxon>Bacteria</taxon>
        <taxon>Bacillati</taxon>
        <taxon>Bacillota</taxon>
        <taxon>Clostridia</taxon>
        <taxon>Lachnospirales</taxon>
        <taxon>Lachnospiraceae</taxon>
        <taxon>Butyrivibrio</taxon>
    </lineage>
</organism>
<dbReference type="GO" id="GO:0002161">
    <property type="term" value="F:aminoacyl-tRNA deacylase activity"/>
    <property type="evidence" value="ECO:0007669"/>
    <property type="project" value="UniProtKB-ARBA"/>
</dbReference>
<keyword evidence="3" id="KW-0479">Metal-binding</keyword>
<dbReference type="GO" id="GO:0006419">
    <property type="term" value="P:alanyl-tRNA aminoacylation"/>
    <property type="evidence" value="ECO:0007669"/>
    <property type="project" value="InterPro"/>
</dbReference>
<dbReference type="InterPro" id="IPR051335">
    <property type="entry name" value="Alanyl-tRNA_Editing_Enzymes"/>
</dbReference>
<feature type="domain" description="Alanyl-transfer RNA synthetases family profile" evidence="5">
    <location>
        <begin position="1"/>
        <end position="236"/>
    </location>
</feature>
<protein>
    <submittedName>
        <fullName evidence="6">Alanyl-tRNA synthetase</fullName>
    </submittedName>
</protein>
<dbReference type="GO" id="GO:0005737">
    <property type="term" value="C:cytoplasm"/>
    <property type="evidence" value="ECO:0007669"/>
    <property type="project" value="UniProtKB-SubCell"/>
</dbReference>
<evidence type="ECO:0000313" key="6">
    <source>
        <dbReference type="EMBL" id="SHI25315.1"/>
    </source>
</evidence>
<evidence type="ECO:0000313" key="7">
    <source>
        <dbReference type="Proteomes" id="UP000184278"/>
    </source>
</evidence>
<dbReference type="SUPFAM" id="SSF50447">
    <property type="entry name" value="Translation proteins"/>
    <property type="match status" value="1"/>
</dbReference>
<dbReference type="GO" id="GO:0046872">
    <property type="term" value="F:metal ion binding"/>
    <property type="evidence" value="ECO:0007669"/>
    <property type="project" value="UniProtKB-KW"/>
</dbReference>
<dbReference type="GeneID" id="89510769"/>
<dbReference type="PANTHER" id="PTHR43462">
    <property type="entry name" value="ALANYL-TRNA EDITING PROTEIN"/>
    <property type="match status" value="1"/>
</dbReference>
<dbReference type="InterPro" id="IPR009000">
    <property type="entry name" value="Transl_B-barrel_sf"/>
</dbReference>
<dbReference type="PROSITE" id="PS50860">
    <property type="entry name" value="AA_TRNA_LIGASE_II_ALA"/>
    <property type="match status" value="1"/>
</dbReference>
<dbReference type="GO" id="GO:0004813">
    <property type="term" value="F:alanine-tRNA ligase activity"/>
    <property type="evidence" value="ECO:0007669"/>
    <property type="project" value="InterPro"/>
</dbReference>
<name>A0A1M5ZLS9_BUTFI</name>
<dbReference type="InterPro" id="IPR018164">
    <property type="entry name" value="Ala-tRNA-synth_IIc_N"/>
</dbReference>
<keyword evidence="4" id="KW-0862">Zinc</keyword>
<proteinExistence type="predicted"/>
<dbReference type="Pfam" id="PF01411">
    <property type="entry name" value="tRNA-synt_2c"/>
    <property type="match status" value="1"/>
</dbReference>
<dbReference type="Gene3D" id="3.30.980.10">
    <property type="entry name" value="Threonyl-trna Synthetase, Chain A, domain 2"/>
    <property type="match status" value="1"/>
</dbReference>
<gene>
    <name evidence="6" type="ORF">SAMN02745229_02430</name>
</gene>
<evidence type="ECO:0000256" key="2">
    <source>
        <dbReference type="ARBA" id="ARBA00004496"/>
    </source>
</evidence>
<dbReference type="GO" id="GO:0005524">
    <property type="term" value="F:ATP binding"/>
    <property type="evidence" value="ECO:0007669"/>
    <property type="project" value="InterPro"/>
</dbReference>
<dbReference type="STRING" id="1121131.SAMN02745229_02430"/>
<keyword evidence="6" id="KW-0030">Aminoacyl-tRNA synthetase</keyword>
<dbReference type="Gene3D" id="3.10.310.40">
    <property type="match status" value="1"/>
</dbReference>
<dbReference type="Pfam" id="PF07973">
    <property type="entry name" value="tRNA_SAD"/>
    <property type="match status" value="1"/>
</dbReference>
<dbReference type="SUPFAM" id="SSF55186">
    <property type="entry name" value="ThrRS/AlaRS common domain"/>
    <property type="match status" value="1"/>
</dbReference>
<dbReference type="Proteomes" id="UP000184278">
    <property type="component" value="Unassembled WGS sequence"/>
</dbReference>
<dbReference type="OrthoDB" id="9812949at2"/>
<dbReference type="InterPro" id="IPR018165">
    <property type="entry name" value="Ala-tRNA-synth_IIc_core"/>
</dbReference>
<reference evidence="7" key="1">
    <citation type="submission" date="2016-11" db="EMBL/GenBank/DDBJ databases">
        <authorList>
            <person name="Varghese N."/>
            <person name="Submissions S."/>
        </authorList>
    </citation>
    <scope>NUCLEOTIDE SEQUENCE [LARGE SCALE GENOMIC DNA]</scope>
    <source>
        <strain evidence="7">DSM 3071</strain>
    </source>
</reference>
<evidence type="ECO:0000256" key="3">
    <source>
        <dbReference type="ARBA" id="ARBA00022723"/>
    </source>
</evidence>
<comment type="cofactor">
    <cofactor evidence="1">
        <name>Zn(2+)</name>
        <dbReference type="ChEBI" id="CHEBI:29105"/>
    </cofactor>
</comment>
<evidence type="ECO:0000259" key="5">
    <source>
        <dbReference type="PROSITE" id="PS50860"/>
    </source>
</evidence>
<dbReference type="PANTHER" id="PTHR43462:SF1">
    <property type="entry name" value="ALANYL-TRNA EDITING PROTEIN AARSD1"/>
    <property type="match status" value="1"/>
</dbReference>
<dbReference type="InterPro" id="IPR018163">
    <property type="entry name" value="Thr/Ala-tRNA-synth_IIc_edit"/>
</dbReference>
<dbReference type="Gene3D" id="2.40.30.130">
    <property type="match status" value="1"/>
</dbReference>
<dbReference type="AlphaFoldDB" id="A0A1M5ZLS9"/>
<dbReference type="EMBL" id="FQXK01000020">
    <property type="protein sequence ID" value="SHI25315.1"/>
    <property type="molecule type" value="Genomic_DNA"/>
</dbReference>
<dbReference type="SMART" id="SM00863">
    <property type="entry name" value="tRNA_SAD"/>
    <property type="match status" value="1"/>
</dbReference>
<dbReference type="InterPro" id="IPR012947">
    <property type="entry name" value="tRNA_SAD"/>
</dbReference>
<keyword evidence="7" id="KW-1185">Reference proteome</keyword>
<dbReference type="RefSeq" id="WP_073388119.1">
    <property type="nucleotide sequence ID" value="NZ_FQXK01000020.1"/>
</dbReference>
<comment type="subcellular location">
    <subcellularLocation>
        <location evidence="2">Cytoplasm</location>
    </subcellularLocation>
</comment>
<keyword evidence="6" id="KW-0436">Ligase</keyword>
<evidence type="ECO:0000256" key="4">
    <source>
        <dbReference type="ARBA" id="ARBA00022833"/>
    </source>
</evidence>
<dbReference type="GO" id="GO:0003676">
    <property type="term" value="F:nucleic acid binding"/>
    <property type="evidence" value="ECO:0007669"/>
    <property type="project" value="InterPro"/>
</dbReference>
<sequence>MIDSGIFSTIKLYDKDAYATEFDAVVLSTEPVEDGRFKGTSKVYLDQTLFFPEEGGQEADFGALNGQEVLDVQIEKRDGKELIFHVVKGNFKEGDSVHGVIDWEHRFDQMQQHSGEHIFSGTVHNKYGYDNVGFHLSRQVVTMDFNGPLDDEQVLDIERAVNEIIVKNLEILVSWPSKDELDKLEYRSKKELDGDVRIVTIPGVDVCACCAPHVRRTGEIGFLKVLGRQNYKGGVRVFIECGLRALKTLGSEHTLIQNLAGSLTTSIENVPGQVEKLQNELYALKGSLQKARAELTSYKLKEIPQDQKNVTVFVDDMDNKSVQNAINELTSTHSGFCSFFVKTDSGYRFVSGIAEGDARKVAGALREKFGAKGGGSEKMVQGSLADASEDEIRKVIDQIEG</sequence>
<evidence type="ECO:0000256" key="1">
    <source>
        <dbReference type="ARBA" id="ARBA00001947"/>
    </source>
</evidence>
<accession>A0A1M5ZLS9</accession>